<feature type="region of interest" description="Disordered" evidence="1">
    <location>
        <begin position="38"/>
        <end position="70"/>
    </location>
</feature>
<name>A0ABU6RAB7_9FABA</name>
<gene>
    <name evidence="2" type="ORF">PIB30_025405</name>
</gene>
<reference evidence="2 3" key="1">
    <citation type="journal article" date="2023" name="Plants (Basel)">
        <title>Bridging the Gap: Combining Genomics and Transcriptomics Approaches to Understand Stylosanthes scabra, an Orphan Legume from the Brazilian Caatinga.</title>
        <authorList>
            <person name="Ferreira-Neto J.R.C."/>
            <person name="da Silva M.D."/>
            <person name="Binneck E."/>
            <person name="de Melo N.F."/>
            <person name="da Silva R.H."/>
            <person name="de Melo A.L.T.M."/>
            <person name="Pandolfi V."/>
            <person name="Bustamante F.O."/>
            <person name="Brasileiro-Vidal A.C."/>
            <person name="Benko-Iseppon A.M."/>
        </authorList>
    </citation>
    <scope>NUCLEOTIDE SEQUENCE [LARGE SCALE GENOMIC DNA]</scope>
    <source>
        <tissue evidence="2">Leaves</tissue>
    </source>
</reference>
<sequence>MDGCHVTREATLYQTVEWKPRTKKPSPREPLTVATKLTSASSSPFSFPHHTTQLPSRLTSPRRSPTLTTTHRHDLSQTLTVIVNLAANQSKVRLYSVEYSVTTSLDETQNKLDYVLALTGKLPRAPPPDSCLQVLKICGKLIEAINQYLGVLIISG</sequence>
<evidence type="ECO:0000313" key="3">
    <source>
        <dbReference type="Proteomes" id="UP001341840"/>
    </source>
</evidence>
<protein>
    <submittedName>
        <fullName evidence="2">Uncharacterized protein</fullName>
    </submittedName>
</protein>
<evidence type="ECO:0000313" key="2">
    <source>
        <dbReference type="EMBL" id="MED6120924.1"/>
    </source>
</evidence>
<feature type="compositionally biased region" description="Low complexity" evidence="1">
    <location>
        <begin position="41"/>
        <end position="69"/>
    </location>
</feature>
<dbReference type="Proteomes" id="UP001341840">
    <property type="component" value="Unassembled WGS sequence"/>
</dbReference>
<accession>A0ABU6RAB7</accession>
<organism evidence="2 3">
    <name type="scientific">Stylosanthes scabra</name>
    <dbReference type="NCBI Taxonomy" id="79078"/>
    <lineage>
        <taxon>Eukaryota</taxon>
        <taxon>Viridiplantae</taxon>
        <taxon>Streptophyta</taxon>
        <taxon>Embryophyta</taxon>
        <taxon>Tracheophyta</taxon>
        <taxon>Spermatophyta</taxon>
        <taxon>Magnoliopsida</taxon>
        <taxon>eudicotyledons</taxon>
        <taxon>Gunneridae</taxon>
        <taxon>Pentapetalae</taxon>
        <taxon>rosids</taxon>
        <taxon>fabids</taxon>
        <taxon>Fabales</taxon>
        <taxon>Fabaceae</taxon>
        <taxon>Papilionoideae</taxon>
        <taxon>50 kb inversion clade</taxon>
        <taxon>dalbergioids sensu lato</taxon>
        <taxon>Dalbergieae</taxon>
        <taxon>Pterocarpus clade</taxon>
        <taxon>Stylosanthes</taxon>
    </lineage>
</organism>
<comment type="caution">
    <text evidence="2">The sequence shown here is derived from an EMBL/GenBank/DDBJ whole genome shotgun (WGS) entry which is preliminary data.</text>
</comment>
<dbReference type="EMBL" id="JASCZI010030301">
    <property type="protein sequence ID" value="MED6120924.1"/>
    <property type="molecule type" value="Genomic_DNA"/>
</dbReference>
<keyword evidence="3" id="KW-1185">Reference proteome</keyword>
<evidence type="ECO:0000256" key="1">
    <source>
        <dbReference type="SAM" id="MobiDB-lite"/>
    </source>
</evidence>
<proteinExistence type="predicted"/>